<feature type="compositionally biased region" description="Basic and acidic residues" evidence="3">
    <location>
        <begin position="478"/>
        <end position="495"/>
    </location>
</feature>
<dbReference type="InterPro" id="IPR043502">
    <property type="entry name" value="DNA/RNA_pol_sf"/>
</dbReference>
<dbReference type="EMBL" id="QGNW01000001">
    <property type="protein sequence ID" value="RVX23425.1"/>
    <property type="molecule type" value="Genomic_DNA"/>
</dbReference>
<evidence type="ECO:0000313" key="6">
    <source>
        <dbReference type="Proteomes" id="UP000288805"/>
    </source>
</evidence>
<feature type="domain" description="CCHC-type" evidence="4">
    <location>
        <begin position="246"/>
        <end position="259"/>
    </location>
</feature>
<evidence type="ECO:0000259" key="4">
    <source>
        <dbReference type="PROSITE" id="PS50158"/>
    </source>
</evidence>
<dbReference type="Proteomes" id="UP000288805">
    <property type="component" value="Unassembled WGS sequence"/>
</dbReference>
<keyword evidence="1" id="KW-0645">Protease</keyword>
<keyword evidence="2" id="KW-0479">Metal-binding</keyword>
<dbReference type="InterPro" id="IPR029472">
    <property type="entry name" value="Copia-like_N"/>
</dbReference>
<dbReference type="AlphaFoldDB" id="A0A438KQF2"/>
<feature type="region of interest" description="Disordered" evidence="3">
    <location>
        <begin position="271"/>
        <end position="291"/>
    </location>
</feature>
<evidence type="ECO:0000256" key="2">
    <source>
        <dbReference type="PROSITE-ProRule" id="PRU00047"/>
    </source>
</evidence>
<accession>A0A438KQF2</accession>
<dbReference type="Pfam" id="PF07727">
    <property type="entry name" value="RVT_2"/>
    <property type="match status" value="1"/>
</dbReference>
<sequence length="1083" mass="122357">MIEPSSPLYLHPSDNPGATITTCVFNGENYDMWEKAVKNALRAKNKLGIIDGTVNKPKGEDGNELNAWEACNSMIISWMFNVIDKSLHSSVAYAQTAKDMWEDLKERYAVGNAPRVHQLRSEIVNLKQEGMTVAAYYAKIKGMWDELNQYIEIPECTCGAAQAIVKSREDEKAHQFLMGLDDTTFGTVRSSILALDPLPTLGKIYAMVTQEERHRSMARGADRAEITVFAAKTEKPGGQTNKSGSCTHCGKTGHDVADCFQLKGYPDWWPTRQMGRGRGRGRGRNSYAGRGATSGRVHYANAVAEADTQEQGQCVGHDVERSIIPGLNDDNFQKLMALLRNGSSNAEKLTGKNKIVEEWILDSGASMHMTGRRDLFDWLHKWETACVGLPDGTKTVANEMGYDRTSRNPIGVGKLRNGVYYYKPLQGEKVNAVKVEEKYELWHRSKGDKEQKFQNNGNIESYIEDDDVIVKKTCERESEKNIEREKGEENMKTGEDQSQGEMLGRGHRQHKEPRHLQDYICYSARSLSTLCSKASSIQKVPSGKPYPIANYVTYTKFSVGHRAFLAAINIEKEPRTYKEAVTDNRWREAMAKEIEALETNQTWKVVDLPPEKKAIGCKWIYKIKYNADGSIKRYKARLVAQGFTQIEGIDYQETFSPVAKMTSVRCFLAVAVAKRWELHQMDVNNAFLHGDLEEEVYMKLPEGFKATRKNKVCKLQKSLYGLKQASRQWFAKLTTALKEYGFQQSLADYSLFTYRRGNIVMNLLVYVDDLILAGNDNKVCEAFKNFLDRKFGIKNLGQLKYILGIEVARGNDGLFLSQRKYALNIIKECGLLGARPVEFPMEENHKLALANGRLLNDPGMYRRLVGRLIYLTVTRPDLTYAVHVLSQFMQSPREEHLDAAYRVVRYLKKGPGQGIVLKADNDLQLYCYSDSDWASCPLTRRSISGCCVKLGTSPISWRCKKQGTISRSSAEAEYRSMAMAASELTWLKSLLASLGVLHDKPMKLYCDNKAALHIAANPVFHERTKHIEIDCHFVREKVQSGEIMTTYLPSKLQVADMFTKALGRQQFLFLSSKLGIRDLHAPT</sequence>
<organism evidence="5 6">
    <name type="scientific">Vitis vinifera</name>
    <name type="common">Grape</name>
    <dbReference type="NCBI Taxonomy" id="29760"/>
    <lineage>
        <taxon>Eukaryota</taxon>
        <taxon>Viridiplantae</taxon>
        <taxon>Streptophyta</taxon>
        <taxon>Embryophyta</taxon>
        <taxon>Tracheophyta</taxon>
        <taxon>Spermatophyta</taxon>
        <taxon>Magnoliopsida</taxon>
        <taxon>eudicotyledons</taxon>
        <taxon>Gunneridae</taxon>
        <taxon>Pentapetalae</taxon>
        <taxon>rosids</taxon>
        <taxon>Vitales</taxon>
        <taxon>Vitaceae</taxon>
        <taxon>Viteae</taxon>
        <taxon>Vitis</taxon>
    </lineage>
</organism>
<dbReference type="Pfam" id="PF03732">
    <property type="entry name" value="Retrotrans_gag"/>
    <property type="match status" value="1"/>
</dbReference>
<comment type="caution">
    <text evidence="5">The sequence shown here is derived from an EMBL/GenBank/DDBJ whole genome shotgun (WGS) entry which is preliminary data.</text>
</comment>
<dbReference type="PANTHER" id="PTHR11439:SF462">
    <property type="match status" value="1"/>
</dbReference>
<dbReference type="GO" id="GO:0003676">
    <property type="term" value="F:nucleic acid binding"/>
    <property type="evidence" value="ECO:0007669"/>
    <property type="project" value="InterPro"/>
</dbReference>
<dbReference type="PANTHER" id="PTHR11439">
    <property type="entry name" value="GAG-POL-RELATED RETROTRANSPOSON"/>
    <property type="match status" value="1"/>
</dbReference>
<dbReference type="CDD" id="cd09272">
    <property type="entry name" value="RNase_HI_RT_Ty1"/>
    <property type="match status" value="1"/>
</dbReference>
<dbReference type="InterPro" id="IPR054722">
    <property type="entry name" value="PolX-like_BBD"/>
</dbReference>
<keyword evidence="2" id="KW-0862">Zinc</keyword>
<keyword evidence="2" id="KW-0863">Zinc-finger</keyword>
<name>A0A438KQF2_VITVI</name>
<dbReference type="InterPro" id="IPR005162">
    <property type="entry name" value="Retrotrans_gag_dom"/>
</dbReference>
<evidence type="ECO:0000256" key="1">
    <source>
        <dbReference type="ARBA" id="ARBA00022750"/>
    </source>
</evidence>
<evidence type="ECO:0000313" key="5">
    <source>
        <dbReference type="EMBL" id="RVX23425.1"/>
    </source>
</evidence>
<gene>
    <name evidence="5" type="primary">RE1_877</name>
    <name evidence="5" type="ORF">CK203_000404</name>
</gene>
<proteinExistence type="predicted"/>
<feature type="region of interest" description="Disordered" evidence="3">
    <location>
        <begin position="478"/>
        <end position="511"/>
    </location>
</feature>
<dbReference type="SUPFAM" id="SSF56672">
    <property type="entry name" value="DNA/RNA polymerases"/>
    <property type="match status" value="1"/>
</dbReference>
<keyword evidence="1" id="KW-0378">Hydrolase</keyword>
<reference evidence="5 6" key="1">
    <citation type="journal article" date="2018" name="PLoS Genet.">
        <title>Population sequencing reveals clonal diversity and ancestral inbreeding in the grapevine cultivar Chardonnay.</title>
        <authorList>
            <person name="Roach M.J."/>
            <person name="Johnson D.L."/>
            <person name="Bohlmann J."/>
            <person name="van Vuuren H.J."/>
            <person name="Jones S.J."/>
            <person name="Pretorius I.S."/>
            <person name="Schmidt S.A."/>
            <person name="Borneman A.R."/>
        </authorList>
    </citation>
    <scope>NUCLEOTIDE SEQUENCE [LARGE SCALE GENOMIC DNA]</scope>
    <source>
        <strain evidence="6">cv. Chardonnay</strain>
        <tissue evidence="5">Leaf</tissue>
    </source>
</reference>
<dbReference type="Pfam" id="PF14244">
    <property type="entry name" value="Retrotran_gag_3"/>
    <property type="match status" value="1"/>
</dbReference>
<dbReference type="PROSITE" id="PS50158">
    <property type="entry name" value="ZF_CCHC"/>
    <property type="match status" value="1"/>
</dbReference>
<keyword evidence="1" id="KW-0064">Aspartyl protease</keyword>
<dbReference type="Pfam" id="PF22936">
    <property type="entry name" value="Pol_BBD"/>
    <property type="match status" value="1"/>
</dbReference>
<dbReference type="InterPro" id="IPR001878">
    <property type="entry name" value="Znf_CCHC"/>
</dbReference>
<dbReference type="GO" id="GO:0008270">
    <property type="term" value="F:zinc ion binding"/>
    <property type="evidence" value="ECO:0007669"/>
    <property type="project" value="UniProtKB-KW"/>
</dbReference>
<protein>
    <submittedName>
        <fullName evidence="5">Retrovirus-related Pol polyprotein from transposon RE1</fullName>
    </submittedName>
</protein>
<dbReference type="GO" id="GO:0004190">
    <property type="term" value="F:aspartic-type endopeptidase activity"/>
    <property type="evidence" value="ECO:0007669"/>
    <property type="project" value="UniProtKB-KW"/>
</dbReference>
<evidence type="ECO:0000256" key="3">
    <source>
        <dbReference type="SAM" id="MobiDB-lite"/>
    </source>
</evidence>
<dbReference type="InterPro" id="IPR013103">
    <property type="entry name" value="RVT_2"/>
</dbReference>